<dbReference type="InterPro" id="IPR037171">
    <property type="entry name" value="NagB/RpiA_transferase-like"/>
</dbReference>
<evidence type="ECO:0000256" key="2">
    <source>
        <dbReference type="ARBA" id="ARBA00022741"/>
    </source>
</evidence>
<evidence type="ECO:0000256" key="4">
    <source>
        <dbReference type="RuleBase" id="RU361279"/>
    </source>
</evidence>
<sequence>MTTPAKPALRRVLRANRPDLGSQMEQSTAIRSHLARWLADQPAKTIAAFVAIPGEPLLLPLLAELPDRRWVLPRITGETMTFHQVETSLPRLHPGPFGIPEPMPDSPVVPIEEIELFLCPGMAFTQSGKRLGRGKGYYDRALAVSHSESLRVGVCFREQVLPELPTDSHDLPMHFLTTPGGMIDCSERPA</sequence>
<evidence type="ECO:0000256" key="3">
    <source>
        <dbReference type="ARBA" id="ARBA00022840"/>
    </source>
</evidence>
<keyword evidence="5" id="KW-0436">Ligase</keyword>
<name>A0ABU9AMN8_9BACT</name>
<dbReference type="GO" id="GO:0030272">
    <property type="term" value="F:5-formyltetrahydrofolate cyclo-ligase activity"/>
    <property type="evidence" value="ECO:0007669"/>
    <property type="project" value="UniProtKB-EC"/>
</dbReference>
<dbReference type="NCBIfam" id="TIGR02727">
    <property type="entry name" value="MTHFS_bact"/>
    <property type="match status" value="1"/>
</dbReference>
<comment type="catalytic activity">
    <reaction evidence="4">
        <text>(6S)-5-formyl-5,6,7,8-tetrahydrofolate + ATP = (6R)-5,10-methenyltetrahydrofolate + ADP + phosphate</text>
        <dbReference type="Rhea" id="RHEA:10488"/>
        <dbReference type="ChEBI" id="CHEBI:30616"/>
        <dbReference type="ChEBI" id="CHEBI:43474"/>
        <dbReference type="ChEBI" id="CHEBI:57455"/>
        <dbReference type="ChEBI" id="CHEBI:57457"/>
        <dbReference type="ChEBI" id="CHEBI:456216"/>
        <dbReference type="EC" id="6.3.3.2"/>
    </reaction>
</comment>
<organism evidence="5 6">
    <name type="scientific">Luteolibacter soli</name>
    <dbReference type="NCBI Taxonomy" id="3135280"/>
    <lineage>
        <taxon>Bacteria</taxon>
        <taxon>Pseudomonadati</taxon>
        <taxon>Verrucomicrobiota</taxon>
        <taxon>Verrucomicrobiia</taxon>
        <taxon>Verrucomicrobiales</taxon>
        <taxon>Verrucomicrobiaceae</taxon>
        <taxon>Luteolibacter</taxon>
    </lineage>
</organism>
<dbReference type="PIRSF" id="PIRSF006806">
    <property type="entry name" value="FTHF_cligase"/>
    <property type="match status" value="1"/>
</dbReference>
<dbReference type="PANTHER" id="PTHR23407">
    <property type="entry name" value="ATPASE INHIBITOR/5-FORMYLTETRAHYDROFOLATE CYCLO-LIGASE"/>
    <property type="match status" value="1"/>
</dbReference>
<dbReference type="SUPFAM" id="SSF100950">
    <property type="entry name" value="NagB/RpiA/CoA transferase-like"/>
    <property type="match status" value="1"/>
</dbReference>
<comment type="caution">
    <text evidence="5">The sequence shown here is derived from an EMBL/GenBank/DDBJ whole genome shotgun (WGS) entry which is preliminary data.</text>
</comment>
<dbReference type="EMBL" id="JBBUKT010000001">
    <property type="protein sequence ID" value="MEK7948921.1"/>
    <property type="molecule type" value="Genomic_DNA"/>
</dbReference>
<keyword evidence="4" id="KW-0479">Metal-binding</keyword>
<keyword evidence="4" id="KW-0460">Magnesium</keyword>
<dbReference type="Pfam" id="PF01812">
    <property type="entry name" value="5-FTHF_cyc-lig"/>
    <property type="match status" value="1"/>
</dbReference>
<dbReference type="EC" id="6.3.3.2" evidence="4"/>
<comment type="cofactor">
    <cofactor evidence="4">
        <name>Mg(2+)</name>
        <dbReference type="ChEBI" id="CHEBI:18420"/>
    </cofactor>
</comment>
<dbReference type="PANTHER" id="PTHR23407:SF1">
    <property type="entry name" value="5-FORMYLTETRAHYDROFOLATE CYCLO-LIGASE"/>
    <property type="match status" value="1"/>
</dbReference>
<dbReference type="InterPro" id="IPR002698">
    <property type="entry name" value="FTHF_cligase"/>
</dbReference>
<accession>A0ABU9AMN8</accession>
<evidence type="ECO:0000256" key="1">
    <source>
        <dbReference type="ARBA" id="ARBA00010638"/>
    </source>
</evidence>
<keyword evidence="3 4" id="KW-0067">ATP-binding</keyword>
<evidence type="ECO:0000313" key="6">
    <source>
        <dbReference type="Proteomes" id="UP001371305"/>
    </source>
</evidence>
<dbReference type="Proteomes" id="UP001371305">
    <property type="component" value="Unassembled WGS sequence"/>
</dbReference>
<dbReference type="Gene3D" id="3.40.50.10420">
    <property type="entry name" value="NagB/RpiA/CoA transferase-like"/>
    <property type="match status" value="1"/>
</dbReference>
<evidence type="ECO:0000313" key="5">
    <source>
        <dbReference type="EMBL" id="MEK7948921.1"/>
    </source>
</evidence>
<keyword evidence="6" id="KW-1185">Reference proteome</keyword>
<comment type="similarity">
    <text evidence="1 4">Belongs to the 5-formyltetrahydrofolate cyclo-ligase family.</text>
</comment>
<proteinExistence type="inferred from homology"/>
<protein>
    <recommendedName>
        <fullName evidence="4">5-formyltetrahydrofolate cyclo-ligase</fullName>
        <ecNumber evidence="4">6.3.3.2</ecNumber>
    </recommendedName>
</protein>
<dbReference type="InterPro" id="IPR024185">
    <property type="entry name" value="FTHF_cligase-like_sf"/>
</dbReference>
<gene>
    <name evidence="5" type="ORF">WKV53_00355</name>
</gene>
<reference evidence="5 6" key="1">
    <citation type="submission" date="2024-04" db="EMBL/GenBank/DDBJ databases">
        <title>Luteolibacter sp. isolated from soil.</title>
        <authorList>
            <person name="An J."/>
        </authorList>
    </citation>
    <scope>NUCLEOTIDE SEQUENCE [LARGE SCALE GENOMIC DNA]</scope>
    <source>
        <strain evidence="5 6">Y139</strain>
    </source>
</reference>
<keyword evidence="2 4" id="KW-0547">Nucleotide-binding</keyword>